<evidence type="ECO:0000256" key="1">
    <source>
        <dbReference type="SAM" id="Phobius"/>
    </source>
</evidence>
<name>A0A4R5TYT7_9MICC</name>
<keyword evidence="3" id="KW-1185">Reference proteome</keyword>
<organism evidence="2 3">
    <name type="scientific">Arthrobacter crusticola</name>
    <dbReference type="NCBI Taxonomy" id="2547960"/>
    <lineage>
        <taxon>Bacteria</taxon>
        <taxon>Bacillati</taxon>
        <taxon>Actinomycetota</taxon>
        <taxon>Actinomycetes</taxon>
        <taxon>Micrococcales</taxon>
        <taxon>Micrococcaceae</taxon>
        <taxon>Arthrobacter</taxon>
    </lineage>
</organism>
<dbReference type="RefSeq" id="WP_133402748.1">
    <property type="nucleotide sequence ID" value="NZ_SMTK01000002.1"/>
</dbReference>
<feature type="transmembrane region" description="Helical" evidence="1">
    <location>
        <begin position="12"/>
        <end position="34"/>
    </location>
</feature>
<sequence length="86" mass="9664">MQWLNNNRDLLPSAGALAGVLIFWTAGAFGGLRVLNGFRSPLAELIGLYLMFLLLIASVAVAFWAIRELPRRLAHRRHADRLPLRQ</sequence>
<feature type="transmembrane region" description="Helical" evidence="1">
    <location>
        <begin position="46"/>
        <end position="66"/>
    </location>
</feature>
<comment type="caution">
    <text evidence="2">The sequence shown here is derived from an EMBL/GenBank/DDBJ whole genome shotgun (WGS) entry which is preliminary data.</text>
</comment>
<dbReference type="EMBL" id="SMTK01000002">
    <property type="protein sequence ID" value="TDK26385.1"/>
    <property type="molecule type" value="Genomic_DNA"/>
</dbReference>
<keyword evidence="1" id="KW-0812">Transmembrane</keyword>
<protein>
    <submittedName>
        <fullName evidence="2">Uncharacterized protein</fullName>
    </submittedName>
</protein>
<gene>
    <name evidence="2" type="ORF">E2F48_04065</name>
</gene>
<keyword evidence="1" id="KW-1133">Transmembrane helix</keyword>
<accession>A0A4R5TYT7</accession>
<proteinExistence type="predicted"/>
<dbReference type="AlphaFoldDB" id="A0A4R5TYT7"/>
<dbReference type="OrthoDB" id="4950433at2"/>
<evidence type="ECO:0000313" key="3">
    <source>
        <dbReference type="Proteomes" id="UP000295411"/>
    </source>
</evidence>
<keyword evidence="1" id="KW-0472">Membrane</keyword>
<reference evidence="2 3" key="1">
    <citation type="submission" date="2019-03" db="EMBL/GenBank/DDBJ databases">
        <title>Arthrobacter sp. nov., an bacterium isolated from biocrust in Mu Us Desert.</title>
        <authorList>
            <person name="Lixiong L."/>
        </authorList>
    </citation>
    <scope>NUCLEOTIDE SEQUENCE [LARGE SCALE GENOMIC DNA]</scope>
    <source>
        <strain evidence="2 3">SLN-3</strain>
    </source>
</reference>
<dbReference type="Proteomes" id="UP000295411">
    <property type="component" value="Unassembled WGS sequence"/>
</dbReference>
<evidence type="ECO:0000313" key="2">
    <source>
        <dbReference type="EMBL" id="TDK26385.1"/>
    </source>
</evidence>